<keyword evidence="1" id="KW-0472">Membrane</keyword>
<reference evidence="2" key="1">
    <citation type="journal article" date="2020" name="Nature">
        <title>Giant virus diversity and host interactions through global metagenomics.</title>
        <authorList>
            <person name="Schulz F."/>
            <person name="Roux S."/>
            <person name="Paez-Espino D."/>
            <person name="Jungbluth S."/>
            <person name="Walsh D.A."/>
            <person name="Denef V.J."/>
            <person name="McMahon K.D."/>
            <person name="Konstantinidis K.T."/>
            <person name="Eloe-Fadrosh E.A."/>
            <person name="Kyrpides N.C."/>
            <person name="Woyke T."/>
        </authorList>
    </citation>
    <scope>NUCLEOTIDE SEQUENCE</scope>
    <source>
        <strain evidence="2">GVMAG-S-3300013006-158</strain>
    </source>
</reference>
<keyword evidence="1" id="KW-1133">Transmembrane helix</keyword>
<name>A0A6C0KL90_9ZZZZ</name>
<proteinExistence type="predicted"/>
<protein>
    <submittedName>
        <fullName evidence="2">Uncharacterized protein</fullName>
    </submittedName>
</protein>
<dbReference type="AlphaFoldDB" id="A0A6C0KL90"/>
<evidence type="ECO:0000256" key="1">
    <source>
        <dbReference type="SAM" id="Phobius"/>
    </source>
</evidence>
<sequence length="57" mass="6289">MESPYDFSKSNLVLLAGGKILFLIVLIFIFLCETPPVSFPANAVKKMLSSNVQTKIN</sequence>
<keyword evidence="1" id="KW-0812">Transmembrane</keyword>
<accession>A0A6C0KL90</accession>
<dbReference type="EMBL" id="MN740937">
    <property type="protein sequence ID" value="QHU18745.1"/>
    <property type="molecule type" value="Genomic_DNA"/>
</dbReference>
<organism evidence="2">
    <name type="scientific">viral metagenome</name>
    <dbReference type="NCBI Taxonomy" id="1070528"/>
    <lineage>
        <taxon>unclassified sequences</taxon>
        <taxon>metagenomes</taxon>
        <taxon>organismal metagenomes</taxon>
    </lineage>
</organism>
<feature type="transmembrane region" description="Helical" evidence="1">
    <location>
        <begin position="12"/>
        <end position="31"/>
    </location>
</feature>
<evidence type="ECO:0000313" key="2">
    <source>
        <dbReference type="EMBL" id="QHU18745.1"/>
    </source>
</evidence>